<dbReference type="Pfam" id="PF07696">
    <property type="entry name" value="7TMR-DISMED2"/>
    <property type="match status" value="1"/>
</dbReference>
<dbReference type="Gene3D" id="3.30.70.270">
    <property type="match status" value="1"/>
</dbReference>
<evidence type="ECO:0000256" key="4">
    <source>
        <dbReference type="SAM" id="Phobius"/>
    </source>
</evidence>
<dbReference type="Proteomes" id="UP000239007">
    <property type="component" value="Unassembled WGS sequence"/>
</dbReference>
<evidence type="ECO:0000313" key="7">
    <source>
        <dbReference type="EMBL" id="PQJ53421.1"/>
    </source>
</evidence>
<name>A0A2S7UVX6_9GAMM</name>
<dbReference type="Gene3D" id="2.60.40.2380">
    <property type="match status" value="1"/>
</dbReference>
<dbReference type="PANTHER" id="PTHR45138:SF9">
    <property type="entry name" value="DIGUANYLATE CYCLASE DGCM-RELATED"/>
    <property type="match status" value="1"/>
</dbReference>
<sequence>MYRLTCILFIFYLCVQTVNAKEIDLATFETSPIGSYLTYFSEKDNQKLSLEDAQQYFASGPTFSQSSQTIAKGFNVDSTWFKTSINNSMSLSNQYRLSIEIPWLDYIDVYLVSPSGEVKHIVGGDHLPISEQPVFNRFFAADMQFENGVTDLYIRIETTAIMPVPIKLSSVQDAIADYGADKFEYGFLYGILVALALYNLVLFFSIRKKIFGLYVLYILGFVLNSMSYTGHFYTFYTSHHGVHFQDYMDVSLMITYSVIGLHFGRKLLDTHLYAPNLNKAIANISNAIPFIILFLFIMDQLHLATIVAFLFNTSFAILTILLGVLAVRAKASAANFYLISSVTAAICVSVSTAAVAGFLPYNSFTFKAIELGMAFEGIILAVALATRFRDAQRDKERAEEHARKDELTDIFNRRGFKYATSLLFPQFKQNNENFALFLLDIDKFKLVNDKFGHATGDLVIIQVTRLLDETMRPEDVIARWGGEEFIVLLPVKDENEALQLAENLRIAIENLDTQYFDESVKITTSIGVSITNFNGPNQLRSDTEIFEKVISNADNALYQAKANGRNAVCMFNSEDINSNNDEEQNVHNTSPILT</sequence>
<feature type="transmembrane region" description="Helical" evidence="4">
    <location>
        <begin position="250"/>
        <end position="268"/>
    </location>
</feature>
<organism evidence="7 8">
    <name type="scientific">Psychrosphaera saromensis</name>
    <dbReference type="NCBI Taxonomy" id="716813"/>
    <lineage>
        <taxon>Bacteria</taxon>
        <taxon>Pseudomonadati</taxon>
        <taxon>Pseudomonadota</taxon>
        <taxon>Gammaproteobacteria</taxon>
        <taxon>Alteromonadales</taxon>
        <taxon>Pseudoalteromonadaceae</taxon>
        <taxon>Psychrosphaera</taxon>
    </lineage>
</organism>
<protein>
    <recommendedName>
        <fullName evidence="2">diguanylate cyclase</fullName>
        <ecNumber evidence="2">2.7.7.65</ecNumber>
    </recommendedName>
</protein>
<keyword evidence="4" id="KW-1133">Transmembrane helix</keyword>
<dbReference type="GO" id="GO:0052621">
    <property type="term" value="F:diguanylate cyclase activity"/>
    <property type="evidence" value="ECO:0007669"/>
    <property type="project" value="UniProtKB-EC"/>
</dbReference>
<dbReference type="EC" id="2.7.7.65" evidence="2"/>
<feature type="transmembrane region" description="Helical" evidence="4">
    <location>
        <begin position="371"/>
        <end position="388"/>
    </location>
</feature>
<dbReference type="FunFam" id="3.30.70.270:FF:000001">
    <property type="entry name" value="Diguanylate cyclase domain protein"/>
    <property type="match status" value="1"/>
</dbReference>
<feature type="chain" id="PRO_5015435752" description="diguanylate cyclase" evidence="5">
    <location>
        <begin position="21"/>
        <end position="594"/>
    </location>
</feature>
<keyword evidence="5" id="KW-0732">Signal</keyword>
<dbReference type="SMART" id="SM00267">
    <property type="entry name" value="GGDEF"/>
    <property type="match status" value="1"/>
</dbReference>
<dbReference type="NCBIfam" id="TIGR00254">
    <property type="entry name" value="GGDEF"/>
    <property type="match status" value="1"/>
</dbReference>
<proteinExistence type="predicted"/>
<evidence type="ECO:0000256" key="5">
    <source>
        <dbReference type="SAM" id="SignalP"/>
    </source>
</evidence>
<feature type="transmembrane region" description="Helical" evidence="4">
    <location>
        <begin position="280"/>
        <end position="298"/>
    </location>
</feature>
<dbReference type="RefSeq" id="WP_105051904.1">
    <property type="nucleotide sequence ID" value="NZ_BMYG01000003.1"/>
</dbReference>
<dbReference type="OrthoDB" id="5289013at2"/>
<keyword evidence="4" id="KW-0472">Membrane</keyword>
<dbReference type="InterPro" id="IPR011623">
    <property type="entry name" value="7TMR_DISM_rcpt_extracell_dom1"/>
</dbReference>
<dbReference type="SUPFAM" id="SSF55073">
    <property type="entry name" value="Nucleotide cyclase"/>
    <property type="match status" value="1"/>
</dbReference>
<feature type="transmembrane region" description="Helical" evidence="4">
    <location>
        <begin position="304"/>
        <end position="327"/>
    </location>
</feature>
<dbReference type="GO" id="GO:0005886">
    <property type="term" value="C:plasma membrane"/>
    <property type="evidence" value="ECO:0007669"/>
    <property type="project" value="TreeGrafter"/>
</dbReference>
<evidence type="ECO:0000313" key="8">
    <source>
        <dbReference type="Proteomes" id="UP000239007"/>
    </source>
</evidence>
<evidence type="ECO:0000259" key="6">
    <source>
        <dbReference type="PROSITE" id="PS50887"/>
    </source>
</evidence>
<dbReference type="Pfam" id="PF00990">
    <property type="entry name" value="GGDEF"/>
    <property type="match status" value="1"/>
</dbReference>
<dbReference type="Pfam" id="PF07695">
    <property type="entry name" value="7TMR-DISM_7TM"/>
    <property type="match status" value="1"/>
</dbReference>
<reference evidence="7 8" key="1">
    <citation type="submission" date="2016-12" db="EMBL/GenBank/DDBJ databases">
        <title>Diversity of luminous bacteria.</title>
        <authorList>
            <person name="Yoshizawa S."/>
            <person name="Kogure K."/>
        </authorList>
    </citation>
    <scope>NUCLEOTIDE SEQUENCE [LARGE SCALE GENOMIC DNA]</scope>
    <source>
        <strain evidence="7 8">SA4-48</strain>
    </source>
</reference>
<dbReference type="InterPro" id="IPR050469">
    <property type="entry name" value="Diguanylate_Cyclase"/>
</dbReference>
<evidence type="ECO:0000256" key="2">
    <source>
        <dbReference type="ARBA" id="ARBA00012528"/>
    </source>
</evidence>
<dbReference type="AlphaFoldDB" id="A0A2S7UVX6"/>
<accession>A0A2S7UVX6</accession>
<dbReference type="PANTHER" id="PTHR45138">
    <property type="entry name" value="REGULATORY COMPONENTS OF SENSORY TRANSDUCTION SYSTEM"/>
    <property type="match status" value="1"/>
</dbReference>
<dbReference type="InterPro" id="IPR043128">
    <property type="entry name" value="Rev_trsase/Diguanyl_cyclase"/>
</dbReference>
<dbReference type="InterPro" id="IPR029787">
    <property type="entry name" value="Nucleotide_cyclase"/>
</dbReference>
<dbReference type="PROSITE" id="PS50887">
    <property type="entry name" value="GGDEF"/>
    <property type="match status" value="1"/>
</dbReference>
<comment type="caution">
    <text evidence="7">The sequence shown here is derived from an EMBL/GenBank/DDBJ whole genome shotgun (WGS) entry which is preliminary data.</text>
</comment>
<comment type="catalytic activity">
    <reaction evidence="3">
        <text>2 GTP = 3',3'-c-di-GMP + 2 diphosphate</text>
        <dbReference type="Rhea" id="RHEA:24898"/>
        <dbReference type="ChEBI" id="CHEBI:33019"/>
        <dbReference type="ChEBI" id="CHEBI:37565"/>
        <dbReference type="ChEBI" id="CHEBI:58805"/>
        <dbReference type="EC" id="2.7.7.65"/>
    </reaction>
</comment>
<evidence type="ECO:0000256" key="1">
    <source>
        <dbReference type="ARBA" id="ARBA00001946"/>
    </source>
</evidence>
<gene>
    <name evidence="7" type="ORF">BTO11_06870</name>
</gene>
<evidence type="ECO:0000256" key="3">
    <source>
        <dbReference type="ARBA" id="ARBA00034247"/>
    </source>
</evidence>
<dbReference type="EMBL" id="MSCH01000003">
    <property type="protein sequence ID" value="PQJ53421.1"/>
    <property type="molecule type" value="Genomic_DNA"/>
</dbReference>
<dbReference type="InterPro" id="IPR011622">
    <property type="entry name" value="7TMR_DISM_rcpt_extracell_dom2"/>
</dbReference>
<dbReference type="InterPro" id="IPR000160">
    <property type="entry name" value="GGDEF_dom"/>
</dbReference>
<dbReference type="CDD" id="cd01949">
    <property type="entry name" value="GGDEF"/>
    <property type="match status" value="1"/>
</dbReference>
<feature type="domain" description="GGDEF" evidence="6">
    <location>
        <begin position="432"/>
        <end position="573"/>
    </location>
</feature>
<feature type="transmembrane region" description="Helical" evidence="4">
    <location>
        <begin position="334"/>
        <end position="359"/>
    </location>
</feature>
<keyword evidence="8" id="KW-1185">Reference proteome</keyword>
<feature type="signal peptide" evidence="5">
    <location>
        <begin position="1"/>
        <end position="20"/>
    </location>
</feature>
<comment type="cofactor">
    <cofactor evidence="1">
        <name>Mg(2+)</name>
        <dbReference type="ChEBI" id="CHEBI:18420"/>
    </cofactor>
</comment>
<feature type="transmembrane region" description="Helical" evidence="4">
    <location>
        <begin position="211"/>
        <end position="230"/>
    </location>
</feature>
<feature type="transmembrane region" description="Helical" evidence="4">
    <location>
        <begin position="185"/>
        <end position="204"/>
    </location>
</feature>
<dbReference type="GO" id="GO:0043709">
    <property type="term" value="P:cell adhesion involved in single-species biofilm formation"/>
    <property type="evidence" value="ECO:0007669"/>
    <property type="project" value="TreeGrafter"/>
</dbReference>
<dbReference type="GO" id="GO:1902201">
    <property type="term" value="P:negative regulation of bacterial-type flagellum-dependent cell motility"/>
    <property type="evidence" value="ECO:0007669"/>
    <property type="project" value="TreeGrafter"/>
</dbReference>
<keyword evidence="4" id="KW-0812">Transmembrane</keyword>